<keyword evidence="3" id="KW-1185">Reference proteome</keyword>
<organism evidence="2 3">
    <name type="scientific">Acipenser ruthenus</name>
    <name type="common">Sterlet sturgeon</name>
    <dbReference type="NCBI Taxonomy" id="7906"/>
    <lineage>
        <taxon>Eukaryota</taxon>
        <taxon>Metazoa</taxon>
        <taxon>Chordata</taxon>
        <taxon>Craniata</taxon>
        <taxon>Vertebrata</taxon>
        <taxon>Euteleostomi</taxon>
        <taxon>Actinopterygii</taxon>
        <taxon>Chondrostei</taxon>
        <taxon>Acipenseriformes</taxon>
        <taxon>Acipenseridae</taxon>
        <taxon>Acipenser</taxon>
    </lineage>
</organism>
<gene>
    <name evidence="2" type="ORF">EOD39_0003</name>
</gene>
<dbReference type="AlphaFoldDB" id="A0A444UQ80"/>
<dbReference type="Gene3D" id="1.20.5.110">
    <property type="match status" value="1"/>
</dbReference>
<dbReference type="EMBL" id="SCEB01214069">
    <property type="protein sequence ID" value="RXM37329.1"/>
    <property type="molecule type" value="Genomic_DNA"/>
</dbReference>
<dbReference type="Proteomes" id="UP000289886">
    <property type="component" value="Unassembled WGS sequence"/>
</dbReference>
<proteinExistence type="predicted"/>
<feature type="region of interest" description="Disordered" evidence="1">
    <location>
        <begin position="128"/>
        <end position="150"/>
    </location>
</feature>
<name>A0A444UQ80_ACIRT</name>
<protein>
    <submittedName>
        <fullName evidence="2">Syntaxin-8</fullName>
    </submittedName>
</protein>
<reference evidence="2 3" key="1">
    <citation type="submission" date="2019-01" db="EMBL/GenBank/DDBJ databases">
        <title>Draft Genome and Complete Hox-Cluster Characterization of the Sterlet Sturgeon (Acipenser ruthenus).</title>
        <authorList>
            <person name="Wei Q."/>
        </authorList>
    </citation>
    <scope>NUCLEOTIDE SEQUENCE [LARGE SCALE GENOMIC DNA]</scope>
    <source>
        <strain evidence="2">WHYD16114868_AA</strain>
        <tissue evidence="2">Blood</tissue>
    </source>
</reference>
<accession>A0A444UQ80</accession>
<evidence type="ECO:0000256" key="1">
    <source>
        <dbReference type="SAM" id="MobiDB-lite"/>
    </source>
</evidence>
<evidence type="ECO:0000313" key="3">
    <source>
        <dbReference type="Proteomes" id="UP000289886"/>
    </source>
</evidence>
<comment type="caution">
    <text evidence="2">The sequence shown here is derived from an EMBL/GenBank/DDBJ whole genome shotgun (WGS) entry which is preliminary data.</text>
</comment>
<sequence length="150" mass="16794">MSHTSDPSSDPFTKPKMLALTLWHLSSADRNRWGKKLGMDEHNEIIDDLAHLVDKTDDRIRNETRRIKLVEKKLASCAVLLTPRLFYGKRQKRNDPAVVVNAGESAPSPGFICPVNLPLYRMGNAGFVQPGDPGNRQTGNPAVRFDETTR</sequence>
<evidence type="ECO:0000313" key="2">
    <source>
        <dbReference type="EMBL" id="RXM37329.1"/>
    </source>
</evidence>